<evidence type="ECO:0000256" key="6">
    <source>
        <dbReference type="ARBA" id="ARBA00024977"/>
    </source>
</evidence>
<evidence type="ECO:0000256" key="7">
    <source>
        <dbReference type="SAM" id="MobiDB-lite"/>
    </source>
</evidence>
<dbReference type="Pfam" id="PF21000">
    <property type="entry name" value="RMI1_N_N"/>
    <property type="match status" value="1"/>
</dbReference>
<dbReference type="SUPFAM" id="SSF55729">
    <property type="entry name" value="Acyl-CoA N-acyltransferases (Nat)"/>
    <property type="match status" value="1"/>
</dbReference>
<dbReference type="InterPro" id="IPR016181">
    <property type="entry name" value="Acyl_CoA_acyltransferase"/>
</dbReference>
<proteinExistence type="inferred from homology"/>
<accession>A0A817AKF4</accession>
<evidence type="ECO:0000256" key="1">
    <source>
        <dbReference type="ARBA" id="ARBA00004123"/>
    </source>
</evidence>
<comment type="function">
    <text evidence="6">Essential component of the RMI complex, a complex that plays an important role in the processing of homologous recombination intermediates to limit DNA crossover formation in cells. Promotes TOP3A binding to double Holliday junctions (DHJ) and hence stimulates TOP3A-mediated dissolution. Required for BLM phosphorylation during mitosis. Within the BLM complex, required for BLM and TOP3A stability.</text>
</comment>
<evidence type="ECO:0000313" key="9">
    <source>
        <dbReference type="EMBL" id="CAF2269426.1"/>
    </source>
</evidence>
<dbReference type="Gene3D" id="3.40.630.30">
    <property type="match status" value="1"/>
</dbReference>
<dbReference type="InterPro" id="IPR044881">
    <property type="entry name" value="RMI1_N_N_sf"/>
</dbReference>
<dbReference type="CDD" id="cd04301">
    <property type="entry name" value="NAT_SF"/>
    <property type="match status" value="1"/>
</dbReference>
<comment type="similarity">
    <text evidence="2">Belongs to the RMI1 family.</text>
</comment>
<keyword evidence="4" id="KW-0235">DNA replication</keyword>
<dbReference type="Pfam" id="PF08585">
    <property type="entry name" value="RMI1_N_C"/>
    <property type="match status" value="1"/>
</dbReference>
<dbReference type="GO" id="GO:0000166">
    <property type="term" value="F:nucleotide binding"/>
    <property type="evidence" value="ECO:0007669"/>
    <property type="project" value="InterPro"/>
</dbReference>
<dbReference type="GO" id="GO:0016747">
    <property type="term" value="F:acyltransferase activity, transferring groups other than amino-acyl groups"/>
    <property type="evidence" value="ECO:0007669"/>
    <property type="project" value="InterPro"/>
</dbReference>
<dbReference type="InterPro" id="IPR049363">
    <property type="entry name" value="RMI1_N"/>
</dbReference>
<evidence type="ECO:0000256" key="5">
    <source>
        <dbReference type="ARBA" id="ARBA00023242"/>
    </source>
</evidence>
<dbReference type="Gene3D" id="1.10.8.1020">
    <property type="entry name" value="RecQ-mediated genome instability protein 1, N-terminal domain"/>
    <property type="match status" value="1"/>
</dbReference>
<evidence type="ECO:0000259" key="8">
    <source>
        <dbReference type="PROSITE" id="PS51186"/>
    </source>
</evidence>
<evidence type="ECO:0000313" key="10">
    <source>
        <dbReference type="Proteomes" id="UP000663887"/>
    </source>
</evidence>
<dbReference type="InterPro" id="IPR032199">
    <property type="entry name" value="RMI1_C"/>
</dbReference>
<dbReference type="Pfam" id="PF16099">
    <property type="entry name" value="RMI1_C"/>
    <property type="match status" value="1"/>
</dbReference>
<dbReference type="EMBL" id="CAJNRG010019166">
    <property type="protein sequence ID" value="CAF2269426.1"/>
    <property type="molecule type" value="Genomic_DNA"/>
</dbReference>
<feature type="domain" description="N-acetyltransferase" evidence="8">
    <location>
        <begin position="570"/>
        <end position="739"/>
    </location>
</feature>
<dbReference type="PANTHER" id="PTHR14790:SF15">
    <property type="entry name" value="RECQ-MEDIATED GENOME INSTABILITY PROTEIN 1"/>
    <property type="match status" value="1"/>
</dbReference>
<dbReference type="GO" id="GO:0016604">
    <property type="term" value="C:nuclear body"/>
    <property type="evidence" value="ECO:0007669"/>
    <property type="project" value="TreeGrafter"/>
</dbReference>
<evidence type="ECO:0000256" key="3">
    <source>
        <dbReference type="ARBA" id="ARBA00018987"/>
    </source>
</evidence>
<sequence length="797" mass="91441">MNIIDNVRRAFRSKYSFDVQSTWLQPCLAWLRDQFQLTELTNNYALEKIYNQWLHTDITLIADAYSLPNDFDINAKKVQLSGKYALQINSILCISEPYYTQVLNIHGDQNGNERIDTDTTETQQWKPPPTKRVLYLELTDGKTILRGLEYETISGLDRDKTLPGAKILVSGPVMFRRGMLLLTPKNTQLLGGYVDSLLDKSISLETTLTSLSKTASKLDESRVRFNRLNIKVHPPMTNDNLINRGADARTNQNNFYEEEDEMDEFIRQAYADGMLNDNSQIVANSNDRNPPPLPPPSSYNTIQASNNTTNTIRTTATTNRLSTQMNQPEDLILISDDDDSHLSEINMPSLPPSSLSLSYNQRSHIATFFSPAPPPPQPPPVVRPPVPKISLPYTYLSLIRYQTSSLNATYQDFTIKACFSSLVSNPRLVKNEFDLQAYINDGSDCILVRLASDLLAQRIGITVAELMIKRKECTNDIDKQKLQMNFNERLKIFGHHMAQLNAIMTLRYFSDNEKPMSRQISIENPLDSWEYLDYHMQTSLSSQCLAVNLDQPYRISTEQLHVLPASNISVSFRFLRPGDQSEVKSLCCDWFPIEYPDLWYDDIVQDTKYYALAACETHTQRIIGVVVADILPLGSCNREDQQILHKSFPLTTPVCYILILGVEKDYRRQGLAGILLCHLLNALYERGTCQAVYLHVLYSNKQAIKFYQSKSFQYRVHLPHYYCIKGENLDGYCFALYLNGGYPPFSLTDFLSSWWTYMIERNPCRLIQIVRHFVANKFTFKDDHQRTSSYKQISRII</sequence>
<reference evidence="9" key="1">
    <citation type="submission" date="2021-02" db="EMBL/GenBank/DDBJ databases">
        <authorList>
            <person name="Nowell W R."/>
        </authorList>
    </citation>
    <scope>NUCLEOTIDE SEQUENCE</scope>
</reference>
<name>A0A817AKF4_9BILA</name>
<dbReference type="Pfam" id="PF00583">
    <property type="entry name" value="Acetyltransf_1"/>
    <property type="match status" value="1"/>
</dbReference>
<feature type="region of interest" description="Disordered" evidence="7">
    <location>
        <begin position="280"/>
        <end position="309"/>
    </location>
</feature>
<dbReference type="InterPro" id="IPR013894">
    <property type="entry name" value="RMI1_OB"/>
</dbReference>
<dbReference type="SMART" id="SM01161">
    <property type="entry name" value="DUF1767"/>
    <property type="match status" value="1"/>
</dbReference>
<dbReference type="GO" id="GO:0000724">
    <property type="term" value="P:double-strand break repair via homologous recombination"/>
    <property type="evidence" value="ECO:0007669"/>
    <property type="project" value="TreeGrafter"/>
</dbReference>
<dbReference type="InterPro" id="IPR042470">
    <property type="entry name" value="RMI1_N_C_sf"/>
</dbReference>
<evidence type="ECO:0000256" key="2">
    <source>
        <dbReference type="ARBA" id="ARBA00006395"/>
    </source>
</evidence>
<dbReference type="Gene3D" id="2.40.50.770">
    <property type="entry name" value="RecQ-mediated genome instability protein Rmi1, C-terminal domain"/>
    <property type="match status" value="1"/>
</dbReference>
<keyword evidence="5" id="KW-0539">Nucleus</keyword>
<gene>
    <name evidence="9" type="ORF">XDN619_LOCUS36988</name>
</gene>
<dbReference type="PROSITE" id="PS51186">
    <property type="entry name" value="GNAT"/>
    <property type="match status" value="1"/>
</dbReference>
<dbReference type="InterPro" id="IPR000182">
    <property type="entry name" value="GNAT_dom"/>
</dbReference>
<dbReference type="PANTHER" id="PTHR14790">
    <property type="entry name" value="RECQ-MEDIATED GENOME INSTABILITY PROTEIN 1 RMI1"/>
    <property type="match status" value="1"/>
</dbReference>
<protein>
    <recommendedName>
        <fullName evidence="3">RecQ-mediated genome instability protein 1</fullName>
    </recommendedName>
</protein>
<dbReference type="GO" id="GO:0000712">
    <property type="term" value="P:resolution of meiotic recombination intermediates"/>
    <property type="evidence" value="ECO:0007669"/>
    <property type="project" value="TreeGrafter"/>
</dbReference>
<organism evidence="9 10">
    <name type="scientific">Rotaria magnacalcarata</name>
    <dbReference type="NCBI Taxonomy" id="392030"/>
    <lineage>
        <taxon>Eukaryota</taxon>
        <taxon>Metazoa</taxon>
        <taxon>Spiralia</taxon>
        <taxon>Gnathifera</taxon>
        <taxon>Rotifera</taxon>
        <taxon>Eurotatoria</taxon>
        <taxon>Bdelloidea</taxon>
        <taxon>Philodinida</taxon>
        <taxon>Philodinidae</taxon>
        <taxon>Rotaria</taxon>
    </lineage>
</organism>
<dbReference type="GO" id="GO:0006260">
    <property type="term" value="P:DNA replication"/>
    <property type="evidence" value="ECO:0007669"/>
    <property type="project" value="UniProtKB-KW"/>
</dbReference>
<dbReference type="AlphaFoldDB" id="A0A817AKF4"/>
<comment type="subcellular location">
    <subcellularLocation>
        <location evidence="1">Nucleus</location>
    </subcellularLocation>
</comment>
<dbReference type="Proteomes" id="UP000663887">
    <property type="component" value="Unassembled WGS sequence"/>
</dbReference>
<dbReference type="GO" id="GO:0031422">
    <property type="term" value="C:RecQ family helicase-topoisomerase III complex"/>
    <property type="evidence" value="ECO:0007669"/>
    <property type="project" value="TreeGrafter"/>
</dbReference>
<comment type="caution">
    <text evidence="9">The sequence shown here is derived from an EMBL/GenBank/DDBJ whole genome shotgun (WGS) entry which is preliminary data.</text>
</comment>
<evidence type="ECO:0000256" key="4">
    <source>
        <dbReference type="ARBA" id="ARBA00022705"/>
    </source>
</evidence>